<reference evidence="4 5" key="1">
    <citation type="submission" date="2024-09" db="EMBL/GenBank/DDBJ databases">
        <authorList>
            <person name="Sun Q."/>
            <person name="Mori K."/>
        </authorList>
    </citation>
    <scope>NUCLEOTIDE SEQUENCE [LARGE SCALE GENOMIC DNA]</scope>
    <source>
        <strain evidence="4 5">TISTR 1856</strain>
    </source>
</reference>
<feature type="compositionally biased region" description="Low complexity" evidence="1">
    <location>
        <begin position="352"/>
        <end position="368"/>
    </location>
</feature>
<dbReference type="InterPro" id="IPR046801">
    <property type="entry name" value="OpcA_G6PD_N"/>
</dbReference>
<protein>
    <submittedName>
        <fullName evidence="4">Glucose-6-phosphate dehydrogenase assembly protein OpcA</fullName>
    </submittedName>
</protein>
<evidence type="ECO:0000259" key="2">
    <source>
        <dbReference type="Pfam" id="PF10128"/>
    </source>
</evidence>
<dbReference type="PANTHER" id="PTHR38658:SF1">
    <property type="entry name" value="OXPP CYCLE PROTEIN OPCA-RELATED"/>
    <property type="match status" value="1"/>
</dbReference>
<name>A0ABV5LQN2_9ACTN</name>
<evidence type="ECO:0000313" key="4">
    <source>
        <dbReference type="EMBL" id="MFB9376390.1"/>
    </source>
</evidence>
<dbReference type="Pfam" id="PF20171">
    <property type="entry name" value="OpcA_G6PD_C"/>
    <property type="match status" value="1"/>
</dbReference>
<organism evidence="4 5">
    <name type="scientific">Kineococcus gynurae</name>
    <dbReference type="NCBI Taxonomy" id="452979"/>
    <lineage>
        <taxon>Bacteria</taxon>
        <taxon>Bacillati</taxon>
        <taxon>Actinomycetota</taxon>
        <taxon>Actinomycetes</taxon>
        <taxon>Kineosporiales</taxon>
        <taxon>Kineosporiaceae</taxon>
        <taxon>Kineococcus</taxon>
    </lineage>
</organism>
<feature type="region of interest" description="Disordered" evidence="1">
    <location>
        <begin position="329"/>
        <end position="424"/>
    </location>
</feature>
<dbReference type="InterPro" id="IPR004555">
    <property type="entry name" value="G6PDH_assembly_OpcA"/>
</dbReference>
<evidence type="ECO:0000313" key="5">
    <source>
        <dbReference type="Proteomes" id="UP001589748"/>
    </source>
</evidence>
<dbReference type="EMBL" id="JBHMDM010000003">
    <property type="protein sequence ID" value="MFB9376390.1"/>
    <property type="molecule type" value="Genomic_DNA"/>
</dbReference>
<dbReference type="Proteomes" id="UP001589748">
    <property type="component" value="Unassembled WGS sequence"/>
</dbReference>
<feature type="compositionally biased region" description="Low complexity" evidence="1">
    <location>
        <begin position="376"/>
        <end position="424"/>
    </location>
</feature>
<sequence>MIIDLPSTSTSAINKALVDLRDSGGAVALGRVLTLVVVTDDARAENAITAANEASREHPCRVLVLARGNKRGAARLDAQIRIGGDAGASEVVVLRLYGPLVEHGETTVVSLLLPDAPIVAWWVGEAPDDLQKDPISRIAQRRITDAAASRSPHRSLLARAASYQEGDTDLAWTRLTNWRALLAAALDQPPYEPVTQITVAGSADSPSTDLLAAWLGWMLKAPVTRVRTARGRGVQSVRLERKSGAVQIVRPDESVATLSQPGQPDRRIALARRSLPDCITEELRRLDPDEVYGETLSRGMALVGEPVSAAAAQKAGKLNSPAVAAREQAEALKQAARTSRAVKRARPEEPTARTPEPAAEESAPATKKTAAKKTATKTTATKKTATKSAAKTSAPAKKSATKTATKSTATTGAGARGSRSRAGS</sequence>
<proteinExistence type="predicted"/>
<dbReference type="PANTHER" id="PTHR38658">
    <property type="entry name" value="OXPP CYCLE PROTEIN OPCA-RELATED"/>
    <property type="match status" value="1"/>
</dbReference>
<keyword evidence="5" id="KW-1185">Reference proteome</keyword>
<evidence type="ECO:0000259" key="3">
    <source>
        <dbReference type="Pfam" id="PF20171"/>
    </source>
</evidence>
<feature type="domain" description="Glucose-6-phosphate dehydrogenase assembly protein OpcA C-terminal" evidence="3">
    <location>
        <begin position="166"/>
        <end position="296"/>
    </location>
</feature>
<dbReference type="Pfam" id="PF10128">
    <property type="entry name" value="OpcA_G6PD_assem"/>
    <property type="match status" value="1"/>
</dbReference>
<comment type="caution">
    <text evidence="4">The sequence shown here is derived from an EMBL/GenBank/DDBJ whole genome shotgun (WGS) entry which is preliminary data.</text>
</comment>
<evidence type="ECO:0000256" key="1">
    <source>
        <dbReference type="SAM" id="MobiDB-lite"/>
    </source>
</evidence>
<dbReference type="InterPro" id="IPR046802">
    <property type="entry name" value="OpcA_G6PD_C"/>
</dbReference>
<dbReference type="RefSeq" id="WP_380138416.1">
    <property type="nucleotide sequence ID" value="NZ_JBHLUI010000009.1"/>
</dbReference>
<gene>
    <name evidence="4" type="ORF">ACFFVI_05370</name>
</gene>
<feature type="domain" description="Glucose-6-phosphate dehydrogenase assembly protein OpcA N-terminal" evidence="2">
    <location>
        <begin position="51"/>
        <end position="160"/>
    </location>
</feature>
<accession>A0ABV5LQN2</accession>